<feature type="compositionally biased region" description="Basic and acidic residues" evidence="1">
    <location>
        <begin position="1"/>
        <end position="13"/>
    </location>
</feature>
<reference evidence="2" key="1">
    <citation type="journal article" date="2021" name="Nat. Commun.">
        <title>Genomic analyses provide insights into spinach domestication and the genetic basis of agronomic traits.</title>
        <authorList>
            <person name="Cai X."/>
            <person name="Sun X."/>
            <person name="Xu C."/>
            <person name="Sun H."/>
            <person name="Wang X."/>
            <person name="Ge C."/>
            <person name="Zhang Z."/>
            <person name="Wang Q."/>
            <person name="Fei Z."/>
            <person name="Jiao C."/>
            <person name="Wang Q."/>
        </authorList>
    </citation>
    <scope>NUCLEOTIDE SEQUENCE [LARGE SCALE GENOMIC DNA]</scope>
    <source>
        <strain evidence="2">cv. Varoflay</strain>
    </source>
</reference>
<dbReference type="RefSeq" id="XP_021861313.1">
    <property type="nucleotide sequence ID" value="XM_022005621.2"/>
</dbReference>
<dbReference type="OrthoDB" id="1930341at2759"/>
<accession>A0A9R0J4M7</accession>
<feature type="region of interest" description="Disordered" evidence="1">
    <location>
        <begin position="305"/>
        <end position="328"/>
    </location>
</feature>
<feature type="compositionally biased region" description="Basic and acidic residues" evidence="1">
    <location>
        <begin position="195"/>
        <end position="213"/>
    </location>
</feature>
<evidence type="ECO:0000313" key="3">
    <source>
        <dbReference type="RefSeq" id="XP_021861313.1"/>
    </source>
</evidence>
<dbReference type="PANTHER" id="PTHR33924">
    <property type="entry name" value="CATION-TRANSPORTING ATPASE"/>
    <property type="match status" value="1"/>
</dbReference>
<feature type="region of interest" description="Disordered" evidence="1">
    <location>
        <begin position="226"/>
        <end position="247"/>
    </location>
</feature>
<proteinExistence type="predicted"/>
<organism evidence="2 3">
    <name type="scientific">Spinacia oleracea</name>
    <name type="common">Spinach</name>
    <dbReference type="NCBI Taxonomy" id="3562"/>
    <lineage>
        <taxon>Eukaryota</taxon>
        <taxon>Viridiplantae</taxon>
        <taxon>Streptophyta</taxon>
        <taxon>Embryophyta</taxon>
        <taxon>Tracheophyta</taxon>
        <taxon>Spermatophyta</taxon>
        <taxon>Magnoliopsida</taxon>
        <taxon>eudicotyledons</taxon>
        <taxon>Gunneridae</taxon>
        <taxon>Pentapetalae</taxon>
        <taxon>Caryophyllales</taxon>
        <taxon>Chenopodiaceae</taxon>
        <taxon>Chenopodioideae</taxon>
        <taxon>Anserineae</taxon>
        <taxon>Spinacia</taxon>
    </lineage>
</organism>
<dbReference type="KEGG" id="soe:110800311"/>
<evidence type="ECO:0000256" key="1">
    <source>
        <dbReference type="SAM" id="MobiDB-lite"/>
    </source>
</evidence>
<dbReference type="Proteomes" id="UP000813463">
    <property type="component" value="Chromosome 1"/>
</dbReference>
<feature type="region of interest" description="Disordered" evidence="1">
    <location>
        <begin position="1"/>
        <end position="70"/>
    </location>
</feature>
<name>A0A9R0J4M7_SPIOL</name>
<dbReference type="PANTHER" id="PTHR33924:SF5">
    <property type="entry name" value="CATION-TRANSPORTING ATPASE"/>
    <property type="match status" value="1"/>
</dbReference>
<gene>
    <name evidence="3" type="primary">LOC110800311</name>
</gene>
<feature type="region of interest" description="Disordered" evidence="1">
    <location>
        <begin position="183"/>
        <end position="213"/>
    </location>
</feature>
<keyword evidence="2" id="KW-1185">Reference proteome</keyword>
<dbReference type="AlphaFoldDB" id="A0A9R0J4M7"/>
<reference evidence="3" key="2">
    <citation type="submission" date="2025-08" db="UniProtKB">
        <authorList>
            <consortium name="RefSeq"/>
        </authorList>
    </citation>
    <scope>IDENTIFICATION</scope>
    <source>
        <tissue evidence="3">Leaf</tissue>
    </source>
</reference>
<dbReference type="GeneID" id="110800311"/>
<protein>
    <submittedName>
        <fullName evidence="3">Uncharacterized protein isoform X1</fullName>
    </submittedName>
</protein>
<feature type="compositionally biased region" description="Basic and acidic residues" evidence="1">
    <location>
        <begin position="31"/>
        <end position="52"/>
    </location>
</feature>
<evidence type="ECO:0000313" key="2">
    <source>
        <dbReference type="Proteomes" id="UP000813463"/>
    </source>
</evidence>
<sequence>MGDEMSSHGDSEASGRIPQSDSKMVVGAKRRGQELEDDSHASRKQIKTRDLQSVHQSEGIDTDEPDTSKIDESEEHMDIIETQSSQVLDKNAIENADTRHLEGGSKQSMHLVDHNDSTPLDLNTEMCTDENTGYIEAVVSLEGPKKHSSHAKGKAILDHNHMSLDGNHLNLNAEDVASSANHDPLYTHRSQNNQKTKDTSDSGRTTGRLEGKDALRKWKEMKKNGFMSSSNSYGGIPAAPKQRGRKNKNEVLKQKMMEQAKKEQVDRFTKMAAPSGLLNGLNPGIINHVRNSKQVHSIIQALVKSEKKENRRQANEMKSRELSERNTEQENLNISGVHGSGLSYSMPESNLLYENHFLHHPSNLFSSGDRTGCRDSVTEQRRSYPNVSLFSNTKNYSENDILALKLASSSKVTESTSCLSNEESANGSSVDTLSVKAATVASQWLQLLHQDIKGRLAALRRSKKRVRAVITTELPFLLSKEFPPNQEIDPYAMKDSTSGYTSKATAELHQSHWSKLFNQMDNSLCEEEKQLECWINQVNEMMLHCDQGLQHVHWNTIFEMQHVGIVDNNLRSKIDDPEKDLSVRAAAASIYSTCNFLSSRENVSCC</sequence>